<proteinExistence type="predicted"/>
<evidence type="ECO:0000313" key="2">
    <source>
        <dbReference type="Proteomes" id="UP000006222"/>
    </source>
</evidence>
<dbReference type="AlphaFoldDB" id="F2AWX6"/>
<dbReference type="Proteomes" id="UP000006222">
    <property type="component" value="Unassembled WGS sequence"/>
</dbReference>
<reference evidence="1 2" key="1">
    <citation type="journal article" date="2013" name="Mar. Genomics">
        <title>Expression of sulfatases in Rhodopirellula baltica and the diversity of sulfatases in the genus Rhodopirellula.</title>
        <authorList>
            <person name="Wegner C.E."/>
            <person name="Richter-Heitmann T."/>
            <person name="Klindworth A."/>
            <person name="Klockow C."/>
            <person name="Richter M."/>
            <person name="Achstetter T."/>
            <person name="Glockner F.O."/>
            <person name="Harder J."/>
        </authorList>
    </citation>
    <scope>NUCLEOTIDE SEQUENCE [LARGE SCALE GENOMIC DNA]</scope>
    <source>
        <strain evidence="1 2">WH47</strain>
    </source>
</reference>
<sequence>MIGSANLSLGPNVGPSAHSPYFGWFGKLPHAESQRGKVVGIASDNPCVGKFFWCAVLPDSLIGLTSRSQTTAAKLQVKNRLQAV</sequence>
<name>F2AWX6_RHOBT</name>
<dbReference type="EMBL" id="AFAR01000205">
    <property type="protein sequence ID" value="EGF25889.1"/>
    <property type="molecule type" value="Genomic_DNA"/>
</dbReference>
<gene>
    <name evidence="1" type="ORF">RBWH47_06040</name>
</gene>
<evidence type="ECO:0000313" key="1">
    <source>
        <dbReference type="EMBL" id="EGF25889.1"/>
    </source>
</evidence>
<comment type="caution">
    <text evidence="1">The sequence shown here is derived from an EMBL/GenBank/DDBJ whole genome shotgun (WGS) entry which is preliminary data.</text>
</comment>
<organism evidence="1 2">
    <name type="scientific">Rhodopirellula baltica WH47</name>
    <dbReference type="NCBI Taxonomy" id="991778"/>
    <lineage>
        <taxon>Bacteria</taxon>
        <taxon>Pseudomonadati</taxon>
        <taxon>Planctomycetota</taxon>
        <taxon>Planctomycetia</taxon>
        <taxon>Pirellulales</taxon>
        <taxon>Pirellulaceae</taxon>
        <taxon>Rhodopirellula</taxon>
    </lineage>
</organism>
<protein>
    <submittedName>
        <fullName evidence="1">Uncharacterized protein</fullName>
    </submittedName>
</protein>
<accession>F2AWX6</accession>